<dbReference type="AlphaFoldDB" id="A0A6C0B4I4"/>
<evidence type="ECO:0008006" key="2">
    <source>
        <dbReference type="Google" id="ProtNLM"/>
    </source>
</evidence>
<organism evidence="1">
    <name type="scientific">viral metagenome</name>
    <dbReference type="NCBI Taxonomy" id="1070528"/>
    <lineage>
        <taxon>unclassified sequences</taxon>
        <taxon>metagenomes</taxon>
        <taxon>organismal metagenomes</taxon>
    </lineage>
</organism>
<sequence length="250" mass="30104">MKIGFLIPCTSKNRDWQTLNDMYLYNITLKSFLTTYDHEHTNIFYIGIDLGDTFFRDDILNKITRFIGIMKNVEIKFIYFNDNIKKGHLTRMWNVLFQEAYNENCDYFYQCGDDIQFCNKGWVNECIKILQKNNDIGVTSPIDIRNQLILTQSFVSRKHMEIFGFYFPEEIINWGCDDWINYVYRPSYFFPLNNHFCKNLGGTCRYIVDDNEEFFDNYNKNVYKLRKNISDIVESKYKLVLRNYLLQNNI</sequence>
<proteinExistence type="predicted"/>
<reference evidence="1" key="1">
    <citation type="journal article" date="2020" name="Nature">
        <title>Giant virus diversity and host interactions through global metagenomics.</title>
        <authorList>
            <person name="Schulz F."/>
            <person name="Roux S."/>
            <person name="Paez-Espino D."/>
            <person name="Jungbluth S."/>
            <person name="Walsh D.A."/>
            <person name="Denef V.J."/>
            <person name="McMahon K.D."/>
            <person name="Konstantinidis K.T."/>
            <person name="Eloe-Fadrosh E.A."/>
            <person name="Kyrpides N.C."/>
            <person name="Woyke T."/>
        </authorList>
    </citation>
    <scope>NUCLEOTIDE SEQUENCE</scope>
    <source>
        <strain evidence="1">GVMAG-M-3300009422-16</strain>
    </source>
</reference>
<name>A0A6C0B4I4_9ZZZZ</name>
<dbReference type="InterPro" id="IPR029044">
    <property type="entry name" value="Nucleotide-diphossugar_trans"/>
</dbReference>
<protein>
    <recommendedName>
        <fullName evidence="2">Glycosyltransferase</fullName>
    </recommendedName>
</protein>
<dbReference type="EMBL" id="MN739068">
    <property type="protein sequence ID" value="QHS86972.1"/>
    <property type="molecule type" value="Genomic_DNA"/>
</dbReference>
<dbReference type="SUPFAM" id="SSF53448">
    <property type="entry name" value="Nucleotide-diphospho-sugar transferases"/>
    <property type="match status" value="1"/>
</dbReference>
<accession>A0A6C0B4I4</accession>
<evidence type="ECO:0000313" key="1">
    <source>
        <dbReference type="EMBL" id="QHS86972.1"/>
    </source>
</evidence>